<name>A0A402B4F8_9CHLR</name>
<dbReference type="Pfam" id="PF10442">
    <property type="entry name" value="FIST_C"/>
    <property type="match status" value="1"/>
</dbReference>
<keyword evidence="5" id="KW-0472">Membrane</keyword>
<comment type="subcellular location">
    <subcellularLocation>
        <location evidence="1">Cell membrane</location>
        <topology evidence="1">Multi-pass membrane protein</topology>
    </subcellularLocation>
</comment>
<keyword evidence="9" id="KW-1185">Reference proteome</keyword>
<keyword evidence="4" id="KW-1133">Transmembrane helix</keyword>
<sequence length="396" mass="43147">MDDRKPAALSALVIDEDWELALEQALEQIKDIAADVIFLFANIEFMPYFADMLQMIRSETGVEVLLGCSGQGIIGTDQELEDLPALSLLALSLPGAELHPIHLTPEMVEKSQQPQDLRQKLGLEKDDANAWLIFADPFHLDCDILTEKLSQAYPGVPMIGGLASSDIEDRSTQLFFNDTVFDEGVVGLAIGGPYTILPLVSQGCDPIGEAWTITGVLDNGLIQSISNRSAHSMLLETLRTLSPDLQRRAQRNLQVGLAADEYQDDYQRGSFLIRQLFGVDRRSGALAIGAQPRVGQTIQFQLRDASSADLDMHEVLMRAKAELGENQPIAGILCTCNGRGIGMFGIPDHDASVIAREFGQIPLGGLFCNGEIGPVGQRIFLHSFTASLGLFVKITQ</sequence>
<organism evidence="8 9">
    <name type="scientific">Dictyobacter alpinus</name>
    <dbReference type="NCBI Taxonomy" id="2014873"/>
    <lineage>
        <taxon>Bacteria</taxon>
        <taxon>Bacillati</taxon>
        <taxon>Chloroflexota</taxon>
        <taxon>Ktedonobacteria</taxon>
        <taxon>Ktedonobacterales</taxon>
        <taxon>Dictyobacteraceae</taxon>
        <taxon>Dictyobacter</taxon>
    </lineage>
</organism>
<dbReference type="InterPro" id="IPR019494">
    <property type="entry name" value="FIST_C"/>
</dbReference>
<evidence type="ECO:0000256" key="1">
    <source>
        <dbReference type="ARBA" id="ARBA00004651"/>
    </source>
</evidence>
<dbReference type="Proteomes" id="UP000287171">
    <property type="component" value="Unassembled WGS sequence"/>
</dbReference>
<evidence type="ECO:0000256" key="5">
    <source>
        <dbReference type="ARBA" id="ARBA00023136"/>
    </source>
</evidence>
<proteinExistence type="predicted"/>
<dbReference type="Pfam" id="PF08495">
    <property type="entry name" value="FIST"/>
    <property type="match status" value="1"/>
</dbReference>
<evidence type="ECO:0000256" key="2">
    <source>
        <dbReference type="ARBA" id="ARBA00022475"/>
    </source>
</evidence>
<evidence type="ECO:0000259" key="7">
    <source>
        <dbReference type="SMART" id="SM01204"/>
    </source>
</evidence>
<dbReference type="SMART" id="SM00897">
    <property type="entry name" value="FIST"/>
    <property type="match status" value="1"/>
</dbReference>
<reference evidence="9" key="1">
    <citation type="submission" date="2018-12" db="EMBL/GenBank/DDBJ databases">
        <title>Tengunoibacter tsumagoiensis gen. nov., sp. nov., Dictyobacter kobayashii sp. nov., D. alpinus sp. nov., and D. joshuensis sp. nov. and description of Dictyobacteraceae fam. nov. within the order Ktedonobacterales isolated from Tengu-no-mugimeshi.</title>
        <authorList>
            <person name="Wang C.M."/>
            <person name="Zheng Y."/>
            <person name="Sakai Y."/>
            <person name="Toyoda A."/>
            <person name="Minakuchi Y."/>
            <person name="Abe K."/>
            <person name="Yokota A."/>
            <person name="Yabe S."/>
        </authorList>
    </citation>
    <scope>NUCLEOTIDE SEQUENCE [LARGE SCALE GENOMIC DNA]</scope>
    <source>
        <strain evidence="9">Uno16</strain>
    </source>
</reference>
<dbReference type="SMART" id="SM01204">
    <property type="entry name" value="FIST_C"/>
    <property type="match status" value="1"/>
</dbReference>
<keyword evidence="2" id="KW-1003">Cell membrane</keyword>
<feature type="domain" description="FIST" evidence="6">
    <location>
        <begin position="33"/>
        <end position="229"/>
    </location>
</feature>
<dbReference type="EMBL" id="BIFT01000001">
    <property type="protein sequence ID" value="GCE26244.1"/>
    <property type="molecule type" value="Genomic_DNA"/>
</dbReference>
<accession>A0A402B4F8</accession>
<evidence type="ECO:0000256" key="4">
    <source>
        <dbReference type="ARBA" id="ARBA00022989"/>
    </source>
</evidence>
<comment type="caution">
    <text evidence="8">The sequence shown here is derived from an EMBL/GenBank/DDBJ whole genome shotgun (WGS) entry which is preliminary data.</text>
</comment>
<evidence type="ECO:0000313" key="9">
    <source>
        <dbReference type="Proteomes" id="UP000287171"/>
    </source>
</evidence>
<evidence type="ECO:0000256" key="3">
    <source>
        <dbReference type="ARBA" id="ARBA00022692"/>
    </source>
</evidence>
<protein>
    <recommendedName>
        <fullName evidence="10">Histidine kinase</fullName>
    </recommendedName>
</protein>
<dbReference type="RefSeq" id="WP_161982033.1">
    <property type="nucleotide sequence ID" value="NZ_BIFT01000001.1"/>
</dbReference>
<dbReference type="InterPro" id="IPR013702">
    <property type="entry name" value="FIST_domain_N"/>
</dbReference>
<dbReference type="PIRSF" id="PIRSF018953">
    <property type="entry name" value="UCP018953"/>
    <property type="match status" value="1"/>
</dbReference>
<evidence type="ECO:0008006" key="10">
    <source>
        <dbReference type="Google" id="ProtNLM"/>
    </source>
</evidence>
<dbReference type="AlphaFoldDB" id="A0A402B4F8"/>
<dbReference type="PANTHER" id="PTHR14939">
    <property type="entry name" value="F-BOX ONLY PROTEIN 22"/>
    <property type="match status" value="1"/>
</dbReference>
<dbReference type="GO" id="GO:0005886">
    <property type="term" value="C:plasma membrane"/>
    <property type="evidence" value="ECO:0007669"/>
    <property type="project" value="UniProtKB-SubCell"/>
</dbReference>
<dbReference type="InterPro" id="IPR016741">
    <property type="entry name" value="UCP018953"/>
</dbReference>
<feature type="domain" description="FIST C-domain" evidence="7">
    <location>
        <begin position="230"/>
        <end position="375"/>
    </location>
</feature>
<evidence type="ECO:0000259" key="6">
    <source>
        <dbReference type="SMART" id="SM00897"/>
    </source>
</evidence>
<keyword evidence="3" id="KW-0812">Transmembrane</keyword>
<dbReference type="PANTHER" id="PTHR14939:SF5">
    <property type="entry name" value="F-BOX ONLY PROTEIN 22"/>
    <property type="match status" value="1"/>
</dbReference>
<evidence type="ECO:0000313" key="8">
    <source>
        <dbReference type="EMBL" id="GCE26244.1"/>
    </source>
</evidence>
<gene>
    <name evidence="8" type="ORF">KDA_17280</name>
</gene>